<name>A0A7I9VZ29_MYCAG</name>
<dbReference type="AlphaFoldDB" id="A0A7I9VZ29"/>
<evidence type="ECO:0000313" key="1">
    <source>
        <dbReference type="EMBL" id="GFG50673.1"/>
    </source>
</evidence>
<evidence type="ECO:0000313" key="2">
    <source>
        <dbReference type="Proteomes" id="UP000465302"/>
    </source>
</evidence>
<organism evidence="1 2">
    <name type="scientific">Mycolicibacterium agri</name>
    <name type="common">Mycobacterium agri</name>
    <dbReference type="NCBI Taxonomy" id="36811"/>
    <lineage>
        <taxon>Bacteria</taxon>
        <taxon>Bacillati</taxon>
        <taxon>Actinomycetota</taxon>
        <taxon>Actinomycetes</taxon>
        <taxon>Mycobacteriales</taxon>
        <taxon>Mycobacteriaceae</taxon>
        <taxon>Mycolicibacterium</taxon>
    </lineage>
</organism>
<reference evidence="1 2" key="1">
    <citation type="journal article" date="2019" name="Emerg. Microbes Infect.">
        <title>Comprehensive subspecies identification of 175 nontuberculous mycobacteria species based on 7547 genomic profiles.</title>
        <authorList>
            <person name="Matsumoto Y."/>
            <person name="Kinjo T."/>
            <person name="Motooka D."/>
            <person name="Nabeya D."/>
            <person name="Jung N."/>
            <person name="Uechi K."/>
            <person name="Horii T."/>
            <person name="Iida T."/>
            <person name="Fujita J."/>
            <person name="Nakamura S."/>
        </authorList>
    </citation>
    <scope>NUCLEOTIDE SEQUENCE [LARGE SCALE GENOMIC DNA]</scope>
    <source>
        <strain evidence="1 2">JCM 6377</strain>
    </source>
</reference>
<comment type="caution">
    <text evidence="1">The sequence shown here is derived from an EMBL/GenBank/DDBJ whole genome shotgun (WGS) entry which is preliminary data.</text>
</comment>
<dbReference type="OrthoDB" id="3251267at2"/>
<evidence type="ECO:0008006" key="3">
    <source>
        <dbReference type="Google" id="ProtNLM"/>
    </source>
</evidence>
<dbReference type="Proteomes" id="UP000465302">
    <property type="component" value="Unassembled WGS sequence"/>
</dbReference>
<dbReference type="EMBL" id="BLKS01000001">
    <property type="protein sequence ID" value="GFG50673.1"/>
    <property type="molecule type" value="Genomic_DNA"/>
</dbReference>
<sequence>MTVFMLGSDHTRALDHFAGYGLSAILEDAGERDIRLNWSDEAKPRLILSGLRSTATQVAEAVRAHAVKHNQTESWVKQIAAVKGQGKTFEVGLFSPRIGTPGEPDEWKRLYDARCAVLDAESNQAWLDSLMLQALGEPAYWLLDSPLPEPDRGASRWEMKTRNRGEDFTRNRLALLAQAVAARSSDAIMAGLVGDAVVDEMGKDRPESRSGTGLVPPGPVDNAMAWCALWGLSAFRITHRIGRQSFTPGAYPQTKVHPEMMALPLVTSPTSPAKLRRILRSRAFDSAAFAPAGSSERAVGKEALRESGVTGLVRFAVRVAGSASAPERQILAGEFDPI</sequence>
<protein>
    <recommendedName>
        <fullName evidence="3">CRISPR-associated protein</fullName>
    </recommendedName>
</protein>
<proteinExistence type="predicted"/>
<accession>A0A7I9VZ29</accession>
<dbReference type="RefSeq" id="WP_133119158.1">
    <property type="nucleotide sequence ID" value="NZ_BLKS01000001.1"/>
</dbReference>
<gene>
    <name evidence="1" type="ORF">MAGR_21140</name>
</gene>